<evidence type="ECO:0000256" key="2">
    <source>
        <dbReference type="ARBA" id="ARBA00022649"/>
    </source>
</evidence>
<keyword evidence="1" id="KW-0678">Repressor</keyword>
<evidence type="ECO:0000256" key="1">
    <source>
        <dbReference type="ARBA" id="ARBA00022491"/>
    </source>
</evidence>
<dbReference type="CDD" id="cd04301">
    <property type="entry name" value="NAT_SF"/>
    <property type="match status" value="1"/>
</dbReference>
<gene>
    <name evidence="7" type="ordered locus">RPA1688</name>
    <name evidence="8" type="ORF">TX73_008680</name>
</gene>
<dbReference type="InterPro" id="IPR000182">
    <property type="entry name" value="GNAT_dom"/>
</dbReference>
<dbReference type="Pfam" id="PF13508">
    <property type="entry name" value="Acetyltransf_7"/>
    <property type="match status" value="1"/>
</dbReference>
<evidence type="ECO:0000256" key="4">
    <source>
        <dbReference type="ARBA" id="ARBA00023315"/>
    </source>
</evidence>
<dbReference type="GeneID" id="66892723"/>
<reference evidence="7 9" key="2">
    <citation type="journal article" date="2004" name="Nat. Biotechnol.">
        <title>Complete genome sequence of the metabolically versatile photosynthetic bacterium Rhodopseudomonas palustris.</title>
        <authorList>
            <person name="Larimer F.W."/>
            <person name="Chain P."/>
            <person name="Hauser L."/>
            <person name="Lamerdin J."/>
            <person name="Malfatti S."/>
            <person name="Do L."/>
            <person name="Land M.L."/>
            <person name="Pelletier D.A."/>
            <person name="Beatty J.T."/>
            <person name="Lang A.S."/>
            <person name="Tabita F.R."/>
            <person name="Gibson J.L."/>
            <person name="Hanson T.E."/>
            <person name="Bobst C."/>
            <person name="Torres J.L."/>
            <person name="Peres C."/>
            <person name="Harrison F.H."/>
            <person name="Gibson J."/>
            <person name="Harwood C.S."/>
        </authorList>
    </citation>
    <scope>NUCLEOTIDE SEQUENCE [LARGE SCALE GENOMIC DNA]</scope>
    <source>
        <strain evidence="9">ATCC BAA-98 / CGA009</strain>
        <strain evidence="7">CGA009</strain>
    </source>
</reference>
<evidence type="ECO:0000259" key="6">
    <source>
        <dbReference type="PROSITE" id="PS51186"/>
    </source>
</evidence>
<keyword evidence="2" id="KW-1277">Toxin-antitoxin system</keyword>
<protein>
    <submittedName>
        <fullName evidence="7">GCN5-related N-acetyltransferase</fullName>
    </submittedName>
    <submittedName>
        <fullName evidence="8">GNAT family N-acetyltransferase</fullName>
    </submittedName>
</protein>
<dbReference type="KEGG" id="rpa:TX73_008680"/>
<evidence type="ECO:0000313" key="9">
    <source>
        <dbReference type="Proteomes" id="UP000001426"/>
    </source>
</evidence>
<dbReference type="eggNOG" id="COG3153">
    <property type="taxonomic scope" value="Bacteria"/>
</dbReference>
<dbReference type="Proteomes" id="UP000001426">
    <property type="component" value="Chromosome"/>
</dbReference>
<organism evidence="7">
    <name type="scientific">Rhodopseudomonas palustris (strain ATCC BAA-98 / CGA009)</name>
    <dbReference type="NCBI Taxonomy" id="258594"/>
    <lineage>
        <taxon>Bacteria</taxon>
        <taxon>Pseudomonadati</taxon>
        <taxon>Pseudomonadota</taxon>
        <taxon>Alphaproteobacteria</taxon>
        <taxon>Hyphomicrobiales</taxon>
        <taxon>Nitrobacteraceae</taxon>
        <taxon>Rhodopseudomonas</taxon>
    </lineage>
</organism>
<dbReference type="PANTHER" id="PTHR36449:SF1">
    <property type="entry name" value="ACETYLTRANSFERASE"/>
    <property type="match status" value="1"/>
</dbReference>
<keyword evidence="9" id="KW-1185">Reference proteome</keyword>
<evidence type="ECO:0000313" key="8">
    <source>
        <dbReference type="EMBL" id="WCL91829.1"/>
    </source>
</evidence>
<name>Q6N961_RHOPA</name>
<evidence type="ECO:0000256" key="3">
    <source>
        <dbReference type="ARBA" id="ARBA00022679"/>
    </source>
</evidence>
<dbReference type="InterPro" id="IPR016181">
    <property type="entry name" value="Acyl_CoA_acyltransferase"/>
</dbReference>
<dbReference type="EMBL" id="CP116810">
    <property type="protein sequence ID" value="WCL91829.1"/>
    <property type="molecule type" value="Genomic_DNA"/>
</dbReference>
<keyword evidence="3" id="KW-0808">Transferase</keyword>
<evidence type="ECO:0000256" key="5">
    <source>
        <dbReference type="ARBA" id="ARBA00049880"/>
    </source>
</evidence>
<dbReference type="EMBL" id="BX572598">
    <property type="protein sequence ID" value="CAE27129.1"/>
    <property type="molecule type" value="Genomic_DNA"/>
</dbReference>
<comment type="catalytic activity">
    <reaction evidence="5">
        <text>glycyl-tRNA(Gly) + acetyl-CoA = N-acetylglycyl-tRNA(Gly) + CoA + H(+)</text>
        <dbReference type="Rhea" id="RHEA:81867"/>
        <dbReference type="Rhea" id="RHEA-COMP:9683"/>
        <dbReference type="Rhea" id="RHEA-COMP:19766"/>
        <dbReference type="ChEBI" id="CHEBI:15378"/>
        <dbReference type="ChEBI" id="CHEBI:57287"/>
        <dbReference type="ChEBI" id="CHEBI:57288"/>
        <dbReference type="ChEBI" id="CHEBI:78522"/>
        <dbReference type="ChEBI" id="CHEBI:232036"/>
    </reaction>
</comment>
<reference evidence="8" key="3">
    <citation type="submission" date="2022-12" db="EMBL/GenBank/DDBJ databases">
        <title>Complete genome sequence of Rhodopseudomonas palustris CGA0092 and corrections to the R. palustris CGA009 genome sequence.</title>
        <authorList>
            <person name="Mazny B.R."/>
            <person name="Sheff O.F."/>
            <person name="LaSarre B."/>
            <person name="McKinlay A."/>
            <person name="McKinlay J.B."/>
        </authorList>
    </citation>
    <scope>NUCLEOTIDE SEQUENCE</scope>
    <source>
        <strain evidence="8">CGA009</strain>
    </source>
</reference>
<keyword evidence="4" id="KW-0012">Acyltransferase</keyword>
<evidence type="ECO:0000313" key="7">
    <source>
        <dbReference type="EMBL" id="CAE27129.1"/>
    </source>
</evidence>
<dbReference type="SUPFAM" id="SSF55729">
    <property type="entry name" value="Acyl-CoA N-acyltransferases (Nat)"/>
    <property type="match status" value="1"/>
</dbReference>
<dbReference type="GO" id="GO:0016747">
    <property type="term" value="F:acyltransferase activity, transferring groups other than amino-acyl groups"/>
    <property type="evidence" value="ECO:0007669"/>
    <property type="project" value="InterPro"/>
</dbReference>
<feature type="domain" description="N-acetyltransferase" evidence="6">
    <location>
        <begin position="6"/>
        <end position="166"/>
    </location>
</feature>
<dbReference type="RefSeq" id="WP_011157245.1">
    <property type="nucleotide sequence ID" value="NZ_CP116810.1"/>
</dbReference>
<dbReference type="STRING" id="258594.RPA1688"/>
<dbReference type="AlphaFoldDB" id="Q6N961"/>
<accession>Q6N961</accession>
<dbReference type="PROSITE" id="PS51186">
    <property type="entry name" value="GNAT"/>
    <property type="match status" value="1"/>
</dbReference>
<dbReference type="Gene3D" id="3.40.630.30">
    <property type="match status" value="1"/>
</dbReference>
<proteinExistence type="predicted"/>
<sequence length="173" mass="19193">MTAFANAPRPLSEADDRDGFDCGRESLNAWFRWHPWANHVSGASRVNVMTDPKSHRIFGHVTLSACQIERAYLPKPQQCNQPDPVPVLLLGQLAVDKAYQGRGHAASLLQFALKSALRVAEIVGCVGVVTHPLDGGVRGFYARWGFRDLPFDPRRTMIIRMSELEQHFGVATG</sequence>
<dbReference type="PhylomeDB" id="Q6N961"/>
<dbReference type="HOGENOM" id="CLU_101288_0_0_5"/>
<dbReference type="PANTHER" id="PTHR36449">
    <property type="entry name" value="ACETYLTRANSFERASE-RELATED"/>
    <property type="match status" value="1"/>
</dbReference>
<reference evidence="8" key="1">
    <citation type="submission" date="2003-07" db="EMBL/GenBank/DDBJ databases">
        <authorList>
            <consortium name="Rhodopseudomonas genome consortium"/>
            <person name="Larimer F."/>
            <person name="Harwood C."/>
        </authorList>
    </citation>
    <scope>NUCLEOTIDE SEQUENCE</scope>
    <source>
        <strain evidence="8">CGA009</strain>
    </source>
</reference>